<evidence type="ECO:0000259" key="10">
    <source>
        <dbReference type="PROSITE" id="PS50240"/>
    </source>
</evidence>
<evidence type="ECO:0000256" key="5">
    <source>
        <dbReference type="ARBA" id="ARBA00022859"/>
    </source>
</evidence>
<name>Q170A0_AEDAE</name>
<evidence type="ECO:0000256" key="1">
    <source>
        <dbReference type="ARBA" id="ARBA00004613"/>
    </source>
</evidence>
<dbReference type="GO" id="GO:0005576">
    <property type="term" value="C:extracellular region"/>
    <property type="evidence" value="ECO:0007669"/>
    <property type="project" value="UniProtKB-SubCell"/>
</dbReference>
<dbReference type="InterPro" id="IPR018114">
    <property type="entry name" value="TRYPSIN_HIS"/>
</dbReference>
<keyword evidence="3" id="KW-0399">Innate immunity</keyword>
<dbReference type="HOGENOM" id="CLU_006842_0_3_1"/>
<keyword evidence="4 9" id="KW-0732">Signal</keyword>
<accession>Q170A0</accession>
<feature type="chain" id="PRO_5004185148" evidence="9">
    <location>
        <begin position="20"/>
        <end position="337"/>
    </location>
</feature>
<dbReference type="Proteomes" id="UP000682892">
    <property type="component" value="Unassembled WGS sequence"/>
</dbReference>
<dbReference type="PANTHER" id="PTHR24260:SF147">
    <property type="entry name" value="EG:BACR7A4.3 PROTEIN-RELATED"/>
    <property type="match status" value="1"/>
</dbReference>
<dbReference type="InterPro" id="IPR043504">
    <property type="entry name" value="Peptidase_S1_PA_chymotrypsin"/>
</dbReference>
<evidence type="ECO:0000256" key="2">
    <source>
        <dbReference type="ARBA" id="ARBA00022525"/>
    </source>
</evidence>
<dbReference type="OMA" id="FCEYSIR"/>
<dbReference type="Pfam" id="PF00089">
    <property type="entry name" value="Trypsin"/>
    <property type="match status" value="2"/>
</dbReference>
<dbReference type="EMBL" id="CH477477">
    <property type="protein sequence ID" value="EAT40292.1"/>
    <property type="molecule type" value="Genomic_DNA"/>
</dbReference>
<evidence type="ECO:0000256" key="6">
    <source>
        <dbReference type="ARBA" id="ARBA00023157"/>
    </source>
</evidence>
<proteinExistence type="inferred from homology"/>
<dbReference type="Gene3D" id="2.40.10.10">
    <property type="entry name" value="Trypsin-like serine proteases"/>
    <property type="match status" value="1"/>
</dbReference>
<keyword evidence="7" id="KW-0325">Glycoprotein</keyword>
<reference evidence="11" key="1">
    <citation type="submission" date="2005-10" db="EMBL/GenBank/DDBJ databases">
        <authorList>
            <person name="Loftus B.J."/>
            <person name="Nene V.M."/>
            <person name="Hannick L.I."/>
            <person name="Bidwell S."/>
            <person name="Haas B."/>
            <person name="Amedeo P."/>
            <person name="Orvis J."/>
            <person name="Wortman J.R."/>
            <person name="White O.R."/>
            <person name="Salzberg S."/>
            <person name="Shumway M."/>
            <person name="Koo H."/>
            <person name="Zhao Y."/>
            <person name="Holmes M."/>
            <person name="Miller J."/>
            <person name="Schatz M."/>
            <person name="Pop M."/>
            <person name="Pai G."/>
            <person name="Utterback T."/>
            <person name="Rogers Y.-H."/>
            <person name="Kravitz S."/>
            <person name="Fraser C.M."/>
        </authorList>
    </citation>
    <scope>NUCLEOTIDE SEQUENCE</scope>
    <source>
        <strain evidence="11">Liverpool</strain>
    </source>
</reference>
<evidence type="ECO:0000256" key="7">
    <source>
        <dbReference type="ARBA" id="ARBA00023180"/>
    </source>
</evidence>
<dbReference type="GO" id="GO:0045087">
    <property type="term" value="P:innate immune response"/>
    <property type="evidence" value="ECO:0007669"/>
    <property type="project" value="UniProtKB-KW"/>
</dbReference>
<dbReference type="InterPro" id="IPR001254">
    <property type="entry name" value="Trypsin_dom"/>
</dbReference>
<dbReference type="GO" id="GO:0006508">
    <property type="term" value="P:proteolysis"/>
    <property type="evidence" value="ECO:0007669"/>
    <property type="project" value="InterPro"/>
</dbReference>
<comment type="similarity">
    <text evidence="8">Belongs to the peptidase S1 family. CLIP subfamily.</text>
</comment>
<dbReference type="InterPro" id="IPR001314">
    <property type="entry name" value="Peptidase_S1A"/>
</dbReference>
<evidence type="ECO:0000256" key="9">
    <source>
        <dbReference type="SAM" id="SignalP"/>
    </source>
</evidence>
<evidence type="ECO:0000313" key="12">
    <source>
        <dbReference type="Proteomes" id="UP000682892"/>
    </source>
</evidence>
<gene>
    <name evidence="11" type="ORF">AaeL_AAEL007969</name>
</gene>
<dbReference type="InterPro" id="IPR009003">
    <property type="entry name" value="Peptidase_S1_PA"/>
</dbReference>
<feature type="domain" description="Peptidase S1" evidence="10">
    <location>
        <begin position="70"/>
        <end position="333"/>
    </location>
</feature>
<evidence type="ECO:0000256" key="8">
    <source>
        <dbReference type="ARBA" id="ARBA00024195"/>
    </source>
</evidence>
<keyword evidence="5" id="KW-0391">Immunity</keyword>
<evidence type="ECO:0000313" key="11">
    <source>
        <dbReference type="EMBL" id="EAT40292.1"/>
    </source>
</evidence>
<dbReference type="PhylomeDB" id="Q170A0"/>
<dbReference type="PRINTS" id="PR00722">
    <property type="entry name" value="CHYMOTRYPSIN"/>
</dbReference>
<dbReference type="SMART" id="SM00020">
    <property type="entry name" value="Tryp_SPc"/>
    <property type="match status" value="1"/>
</dbReference>
<keyword evidence="2" id="KW-0964">Secreted</keyword>
<dbReference type="PROSITE" id="PS50240">
    <property type="entry name" value="TRYPSIN_DOM"/>
    <property type="match status" value="1"/>
</dbReference>
<sequence length="337" mass="37182">MSTGIVVFLCLLGLICTKCFEFPDQKRISERKCDEYRQLTVKTSALLTLSLRPTKIKFDDYKCPNTVDLIVGGERARVGEFPHQALLGYPSDNNKIEFKCGGSLISNRFVLTAAHCLKGNDLPTVVRLAELDLSVEDKDQVDFDVEKVIKHPEYSSRQAYNDIALVKLDQDVYFTKMLRPACLWTSSELNMTQAIATGFGRTDFGESQMVTKQKAFFPNSFFQISGGTSSDQMLKVQLDVFDASACGYLNSMATKRKFPRGVISSQICAGSLRDNRDTCQGDSGGPLEVVTDQKGCTFHIIGITSTGAGCGSAVPSIYTRVSSYIDWIESIVWVGDA</sequence>
<reference evidence="11" key="2">
    <citation type="journal article" date="2007" name="Science">
        <title>Genome sequence of Aedes aegypti, a major arbovirus vector.</title>
        <authorList>
            <person name="Nene V."/>
            <person name="Wortman J.R."/>
            <person name="Lawson D."/>
            <person name="Haas B."/>
            <person name="Kodira C."/>
            <person name="Tu Z.J."/>
            <person name="Loftus B."/>
            <person name="Xi Z."/>
            <person name="Megy K."/>
            <person name="Grabherr M."/>
            <person name="Ren Q."/>
            <person name="Zdobnov E.M."/>
            <person name="Lobo N.F."/>
            <person name="Campbell K.S."/>
            <person name="Brown S.E."/>
            <person name="Bonaldo M.F."/>
            <person name="Zhu J."/>
            <person name="Sinkins S.P."/>
            <person name="Hogenkamp D.G."/>
            <person name="Amedeo P."/>
            <person name="Arensburger P."/>
            <person name="Atkinson P.W."/>
            <person name="Bidwell S."/>
            <person name="Biedler J."/>
            <person name="Birney E."/>
            <person name="Bruggner R.V."/>
            <person name="Costas J."/>
            <person name="Coy M.R."/>
            <person name="Crabtree J."/>
            <person name="Crawford M."/>
            <person name="Debruyn B."/>
            <person name="Decaprio D."/>
            <person name="Eiglmeier K."/>
            <person name="Eisenstadt E."/>
            <person name="El-Dorry H."/>
            <person name="Gelbart W.M."/>
            <person name="Gomes S.L."/>
            <person name="Hammond M."/>
            <person name="Hannick L.I."/>
            <person name="Hogan J.R."/>
            <person name="Holmes M.H."/>
            <person name="Jaffe D."/>
            <person name="Johnston J.S."/>
            <person name="Kennedy R.C."/>
            <person name="Koo H."/>
            <person name="Kravitz S."/>
            <person name="Kriventseva E.V."/>
            <person name="Kulp D."/>
            <person name="Labutti K."/>
            <person name="Lee E."/>
            <person name="Li S."/>
            <person name="Lovin D.D."/>
            <person name="Mao C."/>
            <person name="Mauceli E."/>
            <person name="Menck C.F."/>
            <person name="Miller J.R."/>
            <person name="Montgomery P."/>
            <person name="Mori A."/>
            <person name="Nascimento A.L."/>
            <person name="Naveira H.F."/>
            <person name="Nusbaum C."/>
            <person name="O'leary S."/>
            <person name="Orvis J."/>
            <person name="Pertea M."/>
            <person name="Quesneville H."/>
            <person name="Reidenbach K.R."/>
            <person name="Rogers Y.H."/>
            <person name="Roth C.W."/>
            <person name="Schneider J.R."/>
            <person name="Schatz M."/>
            <person name="Shumway M."/>
            <person name="Stanke M."/>
            <person name="Stinson E.O."/>
            <person name="Tubio J.M."/>
            <person name="Vanzee J.P."/>
            <person name="Verjovski-Almeida S."/>
            <person name="Werner D."/>
            <person name="White O."/>
            <person name="Wyder S."/>
            <person name="Zeng Q."/>
            <person name="Zhao Q."/>
            <person name="Zhao Y."/>
            <person name="Hill C.A."/>
            <person name="Raikhel A.S."/>
            <person name="Soares M.B."/>
            <person name="Knudson D.L."/>
            <person name="Lee N.H."/>
            <person name="Galagan J."/>
            <person name="Salzberg S.L."/>
            <person name="Paulsen I.T."/>
            <person name="Dimopoulos G."/>
            <person name="Collins F.H."/>
            <person name="Birren B."/>
            <person name="Fraser-Liggett C.M."/>
            <person name="Severson D.W."/>
        </authorList>
    </citation>
    <scope>NUCLEOTIDE SEQUENCE [LARGE SCALE GENOMIC DNA]</scope>
    <source>
        <strain evidence="11">Liverpool</strain>
    </source>
</reference>
<comment type="subcellular location">
    <subcellularLocation>
        <location evidence="1">Secreted</location>
    </subcellularLocation>
</comment>
<dbReference type="SUPFAM" id="SSF50494">
    <property type="entry name" value="Trypsin-like serine proteases"/>
    <property type="match status" value="1"/>
</dbReference>
<dbReference type="FunFam" id="2.40.10.10:FF:000028">
    <property type="entry name" value="Serine protease easter"/>
    <property type="match status" value="1"/>
</dbReference>
<keyword evidence="6" id="KW-1015">Disulfide bond</keyword>
<protein>
    <submittedName>
        <fullName evidence="11">AAEL007969-PB</fullName>
    </submittedName>
</protein>
<evidence type="ECO:0000256" key="4">
    <source>
        <dbReference type="ARBA" id="ARBA00022729"/>
    </source>
</evidence>
<dbReference type="InterPro" id="IPR051333">
    <property type="entry name" value="CLIP_Serine_Protease"/>
</dbReference>
<dbReference type="AlphaFoldDB" id="Q170A0"/>
<evidence type="ECO:0000256" key="3">
    <source>
        <dbReference type="ARBA" id="ARBA00022588"/>
    </source>
</evidence>
<dbReference type="CDD" id="cd00190">
    <property type="entry name" value="Tryp_SPc"/>
    <property type="match status" value="1"/>
</dbReference>
<dbReference type="STRING" id="7159.Q170A0"/>
<dbReference type="PROSITE" id="PS00134">
    <property type="entry name" value="TRYPSIN_HIS"/>
    <property type="match status" value="1"/>
</dbReference>
<feature type="signal peptide" evidence="9">
    <location>
        <begin position="1"/>
        <end position="19"/>
    </location>
</feature>
<reference evidence="11" key="3">
    <citation type="submission" date="2012-09" db="EMBL/GenBank/DDBJ databases">
        <authorList>
            <consortium name="VectorBase"/>
        </authorList>
    </citation>
    <scope>NUCLEOTIDE SEQUENCE</scope>
    <source>
        <strain evidence="11">Liverpool</strain>
    </source>
</reference>
<dbReference type="VEuPathDB" id="VectorBase:AAEL007969"/>
<organism evidence="11 12">
    <name type="scientific">Aedes aegypti</name>
    <name type="common">Yellowfever mosquito</name>
    <name type="synonym">Culex aegypti</name>
    <dbReference type="NCBI Taxonomy" id="7159"/>
    <lineage>
        <taxon>Eukaryota</taxon>
        <taxon>Metazoa</taxon>
        <taxon>Ecdysozoa</taxon>
        <taxon>Arthropoda</taxon>
        <taxon>Hexapoda</taxon>
        <taxon>Insecta</taxon>
        <taxon>Pterygota</taxon>
        <taxon>Neoptera</taxon>
        <taxon>Endopterygota</taxon>
        <taxon>Diptera</taxon>
        <taxon>Nematocera</taxon>
        <taxon>Culicoidea</taxon>
        <taxon>Culicidae</taxon>
        <taxon>Culicinae</taxon>
        <taxon>Aedini</taxon>
        <taxon>Aedes</taxon>
        <taxon>Stegomyia</taxon>
    </lineage>
</organism>
<dbReference type="PANTHER" id="PTHR24260">
    <property type="match status" value="1"/>
</dbReference>
<dbReference type="GO" id="GO:0004252">
    <property type="term" value="F:serine-type endopeptidase activity"/>
    <property type="evidence" value="ECO:0007669"/>
    <property type="project" value="InterPro"/>
</dbReference>